<evidence type="ECO:0000256" key="1">
    <source>
        <dbReference type="ARBA" id="ARBA00022676"/>
    </source>
</evidence>
<accession>A0A4R5XZM8</accession>
<dbReference type="NCBIfam" id="TIGR00696">
    <property type="entry name" value="wecG_tagA_cpsF"/>
    <property type="match status" value="1"/>
</dbReference>
<evidence type="ECO:0000313" key="5">
    <source>
        <dbReference type="Proteomes" id="UP000295163"/>
    </source>
</evidence>
<comment type="caution">
    <text evidence="4">The sequence shown here is derived from an EMBL/GenBank/DDBJ whole genome shotgun (WGS) entry which is preliminary data.</text>
</comment>
<dbReference type="AlphaFoldDB" id="A0A4R5XZM8"/>
<sequence length="333" mass="37067">MQVHGRGPPGLVVAGRALQGCRSAGGIRGDPAAPRTALPVREAGPFTGSRRGSEAPRRRSTGGVRMLKHQARDRSTDPIEIPVSGVRVTPMDAEELHRWISATWQERRKAAVLAHNLHSLYTWEVNPTFRAFYEKADVVLTDGFPVLKLAKWRSGRDLSAKRHRLGTLDWLPGLMGRTPVRRVAVVGATSAGNARTVDLLRRDASAGRIEGWPGEGWNPVLEDHIVRSLQEFRPDFVIVGLGMPLQEEFLSRRWEELPTAIYAAVGGGIDEYAGIQKPPPRWLGPIGLEWAYRLVTQPKRLGHRYVVEPWILAYLLATKAVRLSRPRPGTRRP</sequence>
<dbReference type="Proteomes" id="UP000295163">
    <property type="component" value="Unassembled WGS sequence"/>
</dbReference>
<evidence type="ECO:0000256" key="2">
    <source>
        <dbReference type="ARBA" id="ARBA00022679"/>
    </source>
</evidence>
<gene>
    <name evidence="4" type="ORF">E2R59_17830</name>
</gene>
<dbReference type="CDD" id="cd06533">
    <property type="entry name" value="Glyco_transf_WecG_TagA"/>
    <property type="match status" value="1"/>
</dbReference>
<evidence type="ECO:0000313" key="4">
    <source>
        <dbReference type="EMBL" id="TDL37459.1"/>
    </source>
</evidence>
<evidence type="ECO:0000256" key="3">
    <source>
        <dbReference type="SAM" id="MobiDB-lite"/>
    </source>
</evidence>
<reference evidence="4 5" key="1">
    <citation type="submission" date="2019-03" db="EMBL/GenBank/DDBJ databases">
        <title>Genome Sequencing and Assembly of Various Microbes Isolated from Partially Reclaimed Soil and Acid Mine Drainage (AMD) Site.</title>
        <authorList>
            <person name="Steinbock B."/>
            <person name="Bechtold R."/>
            <person name="Sevigny J.L."/>
            <person name="Thomas D."/>
            <person name="Cuthill L.R."/>
            <person name="Aveiro Johannsen E.J."/>
            <person name="Thomas K."/>
            <person name="Ghosh A."/>
        </authorList>
    </citation>
    <scope>NUCLEOTIDE SEQUENCE [LARGE SCALE GENOMIC DNA]</scope>
    <source>
        <strain evidence="4 5">S-A3</strain>
    </source>
</reference>
<dbReference type="EMBL" id="SMZT01000013">
    <property type="protein sequence ID" value="TDL37459.1"/>
    <property type="molecule type" value="Genomic_DNA"/>
</dbReference>
<dbReference type="PANTHER" id="PTHR34136">
    <property type="match status" value="1"/>
</dbReference>
<dbReference type="PANTHER" id="PTHR34136:SF1">
    <property type="entry name" value="UDP-N-ACETYL-D-MANNOSAMINURONIC ACID TRANSFERASE"/>
    <property type="match status" value="1"/>
</dbReference>
<dbReference type="GO" id="GO:0016758">
    <property type="term" value="F:hexosyltransferase activity"/>
    <property type="evidence" value="ECO:0007669"/>
    <property type="project" value="TreeGrafter"/>
</dbReference>
<protein>
    <submittedName>
        <fullName evidence="4">WecB/TagA/CpsF family glycosyltransferase</fullName>
    </submittedName>
</protein>
<name>A0A4R5XZM8_KOCRO</name>
<dbReference type="InterPro" id="IPR004629">
    <property type="entry name" value="WecG_TagA_CpsF"/>
</dbReference>
<dbReference type="Pfam" id="PF03808">
    <property type="entry name" value="Glyco_tran_WecG"/>
    <property type="match status" value="1"/>
</dbReference>
<feature type="region of interest" description="Disordered" evidence="3">
    <location>
        <begin position="25"/>
        <end position="74"/>
    </location>
</feature>
<keyword evidence="1" id="KW-0328">Glycosyltransferase</keyword>
<proteinExistence type="predicted"/>
<keyword evidence="2 4" id="KW-0808">Transferase</keyword>
<organism evidence="4 5">
    <name type="scientific">Kocuria rosea</name>
    <name type="common">Deinococcus erythromyxa</name>
    <name type="synonym">Micrococcus rubens</name>
    <dbReference type="NCBI Taxonomy" id="1275"/>
    <lineage>
        <taxon>Bacteria</taxon>
        <taxon>Bacillati</taxon>
        <taxon>Actinomycetota</taxon>
        <taxon>Actinomycetes</taxon>
        <taxon>Micrococcales</taxon>
        <taxon>Micrococcaceae</taxon>
        <taxon>Kocuria</taxon>
    </lineage>
</organism>